<keyword evidence="2" id="KW-0285">Flavoprotein</keyword>
<keyword evidence="4" id="KW-0560">Oxidoreductase</keyword>
<evidence type="ECO:0000313" key="7">
    <source>
        <dbReference type="Proteomes" id="UP001556367"/>
    </source>
</evidence>
<protein>
    <submittedName>
        <fullName evidence="6">Uncharacterized protein</fullName>
    </submittedName>
</protein>
<keyword evidence="5" id="KW-1133">Transmembrane helix</keyword>
<evidence type="ECO:0000256" key="2">
    <source>
        <dbReference type="ARBA" id="ARBA00022630"/>
    </source>
</evidence>
<dbReference type="InterPro" id="IPR051209">
    <property type="entry name" value="FAD-bind_Monooxygenase_sf"/>
</dbReference>
<keyword evidence="7" id="KW-1185">Reference proteome</keyword>
<dbReference type="InterPro" id="IPR020946">
    <property type="entry name" value="Flavin_mOase-like"/>
</dbReference>
<proteinExistence type="inferred from homology"/>
<dbReference type="Pfam" id="PF00743">
    <property type="entry name" value="FMO-like"/>
    <property type="match status" value="1"/>
</dbReference>
<name>A0ABR3IX25_9AGAR</name>
<dbReference type="PANTHER" id="PTHR42877">
    <property type="entry name" value="L-ORNITHINE N(5)-MONOOXYGENASE-RELATED"/>
    <property type="match status" value="1"/>
</dbReference>
<dbReference type="SUPFAM" id="SSF51905">
    <property type="entry name" value="FAD/NAD(P)-binding domain"/>
    <property type="match status" value="1"/>
</dbReference>
<evidence type="ECO:0000256" key="1">
    <source>
        <dbReference type="ARBA" id="ARBA00010139"/>
    </source>
</evidence>
<dbReference type="PANTHER" id="PTHR42877:SF4">
    <property type="entry name" value="FAD_NAD(P)-BINDING DOMAIN-CONTAINING PROTEIN-RELATED"/>
    <property type="match status" value="1"/>
</dbReference>
<dbReference type="Gene3D" id="3.50.50.60">
    <property type="entry name" value="FAD/NAD(P)-binding domain"/>
    <property type="match status" value="2"/>
</dbReference>
<comment type="caution">
    <text evidence="6">The sequence shown here is derived from an EMBL/GenBank/DDBJ whole genome shotgun (WGS) entry which is preliminary data.</text>
</comment>
<evidence type="ECO:0000313" key="6">
    <source>
        <dbReference type="EMBL" id="KAL0947914.1"/>
    </source>
</evidence>
<comment type="similarity">
    <text evidence="1">Belongs to the FAD-binding monooxygenase family.</text>
</comment>
<organism evidence="6 7">
    <name type="scientific">Hohenbuehelia grisea</name>
    <dbReference type="NCBI Taxonomy" id="104357"/>
    <lineage>
        <taxon>Eukaryota</taxon>
        <taxon>Fungi</taxon>
        <taxon>Dikarya</taxon>
        <taxon>Basidiomycota</taxon>
        <taxon>Agaricomycotina</taxon>
        <taxon>Agaricomycetes</taxon>
        <taxon>Agaricomycetidae</taxon>
        <taxon>Agaricales</taxon>
        <taxon>Pleurotineae</taxon>
        <taxon>Pleurotaceae</taxon>
        <taxon>Hohenbuehelia</taxon>
    </lineage>
</organism>
<feature type="transmembrane region" description="Helical" evidence="5">
    <location>
        <begin position="514"/>
        <end position="531"/>
    </location>
</feature>
<dbReference type="EMBL" id="JASNQZ010000014">
    <property type="protein sequence ID" value="KAL0947914.1"/>
    <property type="molecule type" value="Genomic_DNA"/>
</dbReference>
<dbReference type="Proteomes" id="UP001556367">
    <property type="component" value="Unassembled WGS sequence"/>
</dbReference>
<dbReference type="InterPro" id="IPR036188">
    <property type="entry name" value="FAD/NAD-bd_sf"/>
</dbReference>
<reference evidence="7" key="1">
    <citation type="submission" date="2024-06" db="EMBL/GenBank/DDBJ databases">
        <title>Multi-omics analyses provide insights into the biosynthesis of the anticancer antibiotic pleurotin in Hohenbuehelia grisea.</title>
        <authorList>
            <person name="Weaver J.A."/>
            <person name="Alberti F."/>
        </authorList>
    </citation>
    <scope>NUCLEOTIDE SEQUENCE [LARGE SCALE GENOMIC DNA]</scope>
    <source>
        <strain evidence="7">T-177</strain>
    </source>
</reference>
<evidence type="ECO:0000256" key="5">
    <source>
        <dbReference type="SAM" id="Phobius"/>
    </source>
</evidence>
<feature type="transmembrane region" description="Helical" evidence="5">
    <location>
        <begin position="14"/>
        <end position="33"/>
    </location>
</feature>
<keyword evidence="3" id="KW-0274">FAD</keyword>
<sequence>MFDFDFDHLMIPPLSFNIVGFGSVGGLAFAIALRRQLKCEDFIIFEKASDVGGTWRDNRYPGCSSDIAMHFYSLSTDLKADWESTHEYAPVINEYWAALARKYELYSRTAFNTNVTSAAWDATAQVYRIETENLKTGEKTVTTAQILVSAIGVLEVPRFPSIPGLEDFKGAVFHSARWDSMVNLENKQVGVIGNGASATQFVPIISRKPGISVTQFSRTPNWVSPPLKAKISGLWIWAFKHIPGLTRLYRWRVYFQSDVLYLVFASRFIRWLTMQSCKQYIRKTAPKEYQEHLIPNYPLGCKRILFDTDYLDALHRDNLGLNWDGIEEITADGIVTKTGHKIPLDVLILATGFDTDSFPVSIQGTRNSIQEYFDTHGAPRAYLGTTVPGFPNFFTIGGPNTATGHTSVIFTEEVQIDYSLQLIKPVLEGKVSSFEVQDEPTDAYNEKIQNRLSKSVFVQCQSWYRKGGDGINNSIFPGSQFRFWWWLRRPNWSHYTVVNGSAWLQERRAAKQRTVMAVICGIVGLAAFYVLKRG</sequence>
<evidence type="ECO:0000256" key="3">
    <source>
        <dbReference type="ARBA" id="ARBA00022827"/>
    </source>
</evidence>
<keyword evidence="5" id="KW-0812">Transmembrane</keyword>
<gene>
    <name evidence="6" type="ORF">HGRIS_010547</name>
</gene>
<accession>A0ABR3IX25</accession>
<keyword evidence="5" id="KW-0472">Membrane</keyword>
<evidence type="ECO:0000256" key="4">
    <source>
        <dbReference type="ARBA" id="ARBA00023002"/>
    </source>
</evidence>